<dbReference type="Proteomes" id="UP000321393">
    <property type="component" value="Unassembled WGS sequence"/>
</dbReference>
<organism evidence="2 4">
    <name type="scientific">Cucumis melo var. makuwa</name>
    <name type="common">Oriental melon</name>
    <dbReference type="NCBI Taxonomy" id="1194695"/>
    <lineage>
        <taxon>Eukaryota</taxon>
        <taxon>Viridiplantae</taxon>
        <taxon>Streptophyta</taxon>
        <taxon>Embryophyta</taxon>
        <taxon>Tracheophyta</taxon>
        <taxon>Spermatophyta</taxon>
        <taxon>Magnoliopsida</taxon>
        <taxon>eudicotyledons</taxon>
        <taxon>Gunneridae</taxon>
        <taxon>Pentapetalae</taxon>
        <taxon>rosids</taxon>
        <taxon>fabids</taxon>
        <taxon>Cucurbitales</taxon>
        <taxon>Cucurbitaceae</taxon>
        <taxon>Benincaseae</taxon>
        <taxon>Cucumis</taxon>
    </lineage>
</organism>
<proteinExistence type="predicted"/>
<evidence type="ECO:0000313" key="2">
    <source>
        <dbReference type="EMBL" id="KAA0045023.1"/>
    </source>
</evidence>
<sequence>MGWDAVTKCIYSLNGTVKAPTTVISSTATVISRRSENVSGRDMRAILFRRWMQKLQICLEGVGEHNDNGGDKQNGGGKHKGADEHISGDKHNGGSDGYSKKKWADPI</sequence>
<evidence type="ECO:0000313" key="5">
    <source>
        <dbReference type="Proteomes" id="UP000321947"/>
    </source>
</evidence>
<protein>
    <submittedName>
        <fullName evidence="2">Uncharacterized protein</fullName>
    </submittedName>
</protein>
<name>A0A5A7TND1_CUCMM</name>
<feature type="compositionally biased region" description="Basic and acidic residues" evidence="1">
    <location>
        <begin position="80"/>
        <end position="107"/>
    </location>
</feature>
<feature type="region of interest" description="Disordered" evidence="1">
    <location>
        <begin position="62"/>
        <end position="107"/>
    </location>
</feature>
<dbReference type="EMBL" id="SSTD01009450">
    <property type="protein sequence ID" value="TYK14177.1"/>
    <property type="molecule type" value="Genomic_DNA"/>
</dbReference>
<dbReference type="EMBL" id="SSTE01014747">
    <property type="protein sequence ID" value="KAA0045023.1"/>
    <property type="molecule type" value="Genomic_DNA"/>
</dbReference>
<accession>A0A5A7TND1</accession>
<evidence type="ECO:0000256" key="1">
    <source>
        <dbReference type="SAM" id="MobiDB-lite"/>
    </source>
</evidence>
<reference evidence="4 5" key="1">
    <citation type="submission" date="2019-08" db="EMBL/GenBank/DDBJ databases">
        <title>Draft genome sequences of two oriental melons (Cucumis melo L. var makuwa).</title>
        <authorList>
            <person name="Kwon S.-Y."/>
        </authorList>
    </citation>
    <scope>NUCLEOTIDE SEQUENCE [LARGE SCALE GENOMIC DNA]</scope>
    <source>
        <strain evidence="5">cv. Chang Bougi</strain>
        <strain evidence="4">cv. SW 3</strain>
        <tissue evidence="2">Leaf</tissue>
    </source>
</reference>
<comment type="caution">
    <text evidence="2">The sequence shown here is derived from an EMBL/GenBank/DDBJ whole genome shotgun (WGS) entry which is preliminary data.</text>
</comment>
<evidence type="ECO:0000313" key="3">
    <source>
        <dbReference type="EMBL" id="TYK14177.1"/>
    </source>
</evidence>
<evidence type="ECO:0000313" key="4">
    <source>
        <dbReference type="Proteomes" id="UP000321393"/>
    </source>
</evidence>
<dbReference type="AlphaFoldDB" id="A0A5A7TND1"/>
<dbReference type="Proteomes" id="UP000321947">
    <property type="component" value="Unassembled WGS sequence"/>
</dbReference>
<gene>
    <name evidence="3" type="ORF">E5676_scaffold8046G00010</name>
    <name evidence="2" type="ORF">E6C27_scaffold30G00080</name>
</gene>